<organism evidence="5 6">
    <name type="scientific">Vogesella facilis</name>
    <dbReference type="NCBI Taxonomy" id="1655232"/>
    <lineage>
        <taxon>Bacteria</taxon>
        <taxon>Pseudomonadati</taxon>
        <taxon>Pseudomonadota</taxon>
        <taxon>Betaproteobacteria</taxon>
        <taxon>Neisseriales</taxon>
        <taxon>Chromobacteriaceae</taxon>
        <taxon>Vogesella</taxon>
    </lineage>
</organism>
<dbReference type="SUPFAM" id="SSF54593">
    <property type="entry name" value="Glyoxalase/Bleomycin resistance protein/Dihydroxybiphenyl dioxygenase"/>
    <property type="match status" value="1"/>
</dbReference>
<dbReference type="Pfam" id="PF00903">
    <property type="entry name" value="Glyoxalase"/>
    <property type="match status" value="1"/>
</dbReference>
<dbReference type="InterPro" id="IPR004360">
    <property type="entry name" value="Glyas_Fos-R_dOase_dom"/>
</dbReference>
<dbReference type="PROSITE" id="PS51819">
    <property type="entry name" value="VOC"/>
    <property type="match status" value="1"/>
</dbReference>
<evidence type="ECO:0000313" key="6">
    <source>
        <dbReference type="Proteomes" id="UP001595741"/>
    </source>
</evidence>
<comment type="caution">
    <text evidence="5">The sequence shown here is derived from an EMBL/GenBank/DDBJ whole genome shotgun (WGS) entry which is preliminary data.</text>
</comment>
<keyword evidence="6" id="KW-1185">Reference proteome</keyword>
<dbReference type="InterPro" id="IPR037523">
    <property type="entry name" value="VOC_core"/>
</dbReference>
<evidence type="ECO:0000256" key="3">
    <source>
        <dbReference type="ARBA" id="ARBA00023251"/>
    </source>
</evidence>
<accession>A0ABV7RHA7</accession>
<dbReference type="Proteomes" id="UP001595741">
    <property type="component" value="Unassembled WGS sequence"/>
</dbReference>
<reference evidence="6" key="1">
    <citation type="journal article" date="2019" name="Int. J. Syst. Evol. Microbiol.">
        <title>The Global Catalogue of Microorganisms (GCM) 10K type strain sequencing project: providing services to taxonomists for standard genome sequencing and annotation.</title>
        <authorList>
            <consortium name="The Broad Institute Genomics Platform"/>
            <consortium name="The Broad Institute Genome Sequencing Center for Infectious Disease"/>
            <person name="Wu L."/>
            <person name="Ma J."/>
        </authorList>
    </citation>
    <scope>NUCLEOTIDE SEQUENCE [LARGE SCALE GENOMIC DNA]</scope>
    <source>
        <strain evidence="6">KCTC 42742</strain>
    </source>
</reference>
<protein>
    <recommendedName>
        <fullName evidence="2">Bleomycin resistance protein</fullName>
    </recommendedName>
</protein>
<evidence type="ECO:0000256" key="2">
    <source>
        <dbReference type="ARBA" id="ARBA00021572"/>
    </source>
</evidence>
<proteinExistence type="inferred from homology"/>
<dbReference type="EMBL" id="JBHRXN010000036">
    <property type="protein sequence ID" value="MFC3533600.1"/>
    <property type="molecule type" value="Genomic_DNA"/>
</dbReference>
<evidence type="ECO:0000259" key="4">
    <source>
        <dbReference type="PROSITE" id="PS51819"/>
    </source>
</evidence>
<dbReference type="RefSeq" id="WP_386093467.1">
    <property type="nucleotide sequence ID" value="NZ_JBHRXN010000036.1"/>
</dbReference>
<dbReference type="InterPro" id="IPR029068">
    <property type="entry name" value="Glyas_Bleomycin-R_OHBP_Dase"/>
</dbReference>
<name>A0ABV7RHA7_9NEIS</name>
<comment type="similarity">
    <text evidence="1">Belongs to the bleomycin resistance protein family.</text>
</comment>
<feature type="domain" description="VOC" evidence="4">
    <location>
        <begin position="6"/>
        <end position="119"/>
    </location>
</feature>
<gene>
    <name evidence="5" type="ORF">ACFOLG_15580</name>
</gene>
<evidence type="ECO:0000313" key="5">
    <source>
        <dbReference type="EMBL" id="MFC3533600.1"/>
    </source>
</evidence>
<evidence type="ECO:0000256" key="1">
    <source>
        <dbReference type="ARBA" id="ARBA00011051"/>
    </source>
</evidence>
<dbReference type="Gene3D" id="3.10.180.10">
    <property type="entry name" value="2,3-Dihydroxybiphenyl 1,2-Dioxygenase, domain 1"/>
    <property type="match status" value="1"/>
</dbReference>
<keyword evidence="3" id="KW-0046">Antibiotic resistance</keyword>
<dbReference type="CDD" id="cd08349">
    <property type="entry name" value="BLMA_like"/>
    <property type="match status" value="1"/>
</dbReference>
<sequence>MSESVQFVDATPVLASLNILRSIDFFVSALGFTAVYAAQGEYGIVRNGAVSIHFWACADASIPKATGCRLQVRAIAQLYQRCSSLGIVHPNAPLAVKPWGNSEFAILDPDGNLVTFYEAADG</sequence>
<dbReference type="InterPro" id="IPR000335">
    <property type="entry name" value="Bleomycin-R"/>
</dbReference>